<keyword evidence="13" id="KW-1185">Reference proteome</keyword>
<dbReference type="InterPro" id="IPR033389">
    <property type="entry name" value="AUX/IAA_dom"/>
</dbReference>
<evidence type="ECO:0000256" key="3">
    <source>
        <dbReference type="ARBA" id="ARBA00006728"/>
    </source>
</evidence>
<dbReference type="GeneID" id="109703565"/>
<accession>A0A6P5E9F5</accession>
<feature type="compositionally biased region" description="Low complexity" evidence="11">
    <location>
        <begin position="100"/>
        <end position="134"/>
    </location>
</feature>
<organism evidence="13 14">
    <name type="scientific">Ananas comosus</name>
    <name type="common">Pineapple</name>
    <name type="synonym">Ananas ananas</name>
    <dbReference type="NCBI Taxonomy" id="4615"/>
    <lineage>
        <taxon>Eukaryota</taxon>
        <taxon>Viridiplantae</taxon>
        <taxon>Streptophyta</taxon>
        <taxon>Embryophyta</taxon>
        <taxon>Tracheophyta</taxon>
        <taxon>Spermatophyta</taxon>
        <taxon>Magnoliopsida</taxon>
        <taxon>Liliopsida</taxon>
        <taxon>Poales</taxon>
        <taxon>Bromeliaceae</taxon>
        <taxon>Bromelioideae</taxon>
        <taxon>Ananas</taxon>
    </lineage>
</organism>
<keyword evidence="8 10" id="KW-0539">Nucleus</keyword>
<dbReference type="InterPro" id="IPR053793">
    <property type="entry name" value="PB1-like"/>
</dbReference>
<dbReference type="GO" id="GO:0006355">
    <property type="term" value="P:regulation of DNA-templated transcription"/>
    <property type="evidence" value="ECO:0007669"/>
    <property type="project" value="InterPro"/>
</dbReference>
<evidence type="ECO:0000256" key="4">
    <source>
        <dbReference type="ARBA" id="ARBA00011726"/>
    </source>
</evidence>
<evidence type="ECO:0000256" key="11">
    <source>
        <dbReference type="SAM" id="MobiDB-lite"/>
    </source>
</evidence>
<reference evidence="14" key="2">
    <citation type="submission" date="2025-08" db="UniProtKB">
        <authorList>
            <consortium name="RefSeq"/>
        </authorList>
    </citation>
    <scope>IDENTIFICATION</scope>
    <source>
        <tissue evidence="14">Leaf</tissue>
    </source>
</reference>
<keyword evidence="5 10" id="KW-0678">Repressor</keyword>
<feature type="region of interest" description="Disordered" evidence="11">
    <location>
        <begin position="1"/>
        <end position="151"/>
    </location>
</feature>
<evidence type="ECO:0000256" key="2">
    <source>
        <dbReference type="ARBA" id="ARBA00004123"/>
    </source>
</evidence>
<evidence type="ECO:0000259" key="12">
    <source>
        <dbReference type="PROSITE" id="PS51745"/>
    </source>
</evidence>
<dbReference type="PANTHER" id="PTHR31734">
    <property type="entry name" value="AUXIN-RESPONSIVE PROTEIN IAA17"/>
    <property type="match status" value="1"/>
</dbReference>
<gene>
    <name evidence="14" type="primary">LOC109703565</name>
</gene>
<keyword evidence="6 10" id="KW-0805">Transcription regulation</keyword>
<evidence type="ECO:0000313" key="13">
    <source>
        <dbReference type="Proteomes" id="UP000515123"/>
    </source>
</evidence>
<dbReference type="RefSeq" id="XP_020079809.1">
    <property type="nucleotide sequence ID" value="XM_020224220.1"/>
</dbReference>
<comment type="similarity">
    <text evidence="3 10">Belongs to the Aux/IAA family.</text>
</comment>
<dbReference type="Gramene" id="Aco010184.1.mrna1">
    <property type="protein sequence ID" value="Aco010184.1.mrna1"/>
    <property type="gene ID" value="Aco010184.1.path1"/>
</dbReference>
<evidence type="ECO:0000256" key="10">
    <source>
        <dbReference type="RuleBase" id="RU004549"/>
    </source>
</evidence>
<dbReference type="AlphaFoldDB" id="A0A6P5E9F5"/>
<evidence type="ECO:0000256" key="9">
    <source>
        <dbReference type="ARBA" id="ARBA00023294"/>
    </source>
</evidence>
<evidence type="ECO:0000256" key="5">
    <source>
        <dbReference type="ARBA" id="ARBA00022491"/>
    </source>
</evidence>
<dbReference type="GO" id="GO:0009734">
    <property type="term" value="P:auxin-activated signaling pathway"/>
    <property type="evidence" value="ECO:0007669"/>
    <property type="project" value="UniProtKB-UniRule"/>
</dbReference>
<dbReference type="PROSITE" id="PS51745">
    <property type="entry name" value="PB1"/>
    <property type="match status" value="1"/>
</dbReference>
<feature type="compositionally biased region" description="Low complexity" evidence="11">
    <location>
        <begin position="180"/>
        <end position="208"/>
    </location>
</feature>
<keyword evidence="7 10" id="KW-0804">Transcription</keyword>
<feature type="compositionally biased region" description="Acidic residues" evidence="11">
    <location>
        <begin position="38"/>
        <end position="60"/>
    </location>
</feature>
<comment type="subcellular location">
    <subcellularLocation>
        <location evidence="2 10">Nucleus</location>
    </subcellularLocation>
</comment>
<protein>
    <recommendedName>
        <fullName evidence="10">Auxin-responsive protein</fullName>
    </recommendedName>
</protein>
<keyword evidence="9 10" id="KW-0927">Auxin signaling pathway</keyword>
<dbReference type="Gene3D" id="3.10.20.90">
    <property type="entry name" value="Phosphatidylinositol 3-kinase Catalytic Subunit, Chain A, domain 1"/>
    <property type="match status" value="1"/>
</dbReference>
<evidence type="ECO:0000256" key="1">
    <source>
        <dbReference type="ARBA" id="ARBA00002159"/>
    </source>
</evidence>
<dbReference type="InterPro" id="IPR003311">
    <property type="entry name" value="AUX_IAA"/>
</dbReference>
<comment type="function">
    <text evidence="1 10">Aux/IAA proteins are short-lived transcriptional factors that function as repressors of early auxin response genes at low auxin concentrations.</text>
</comment>
<dbReference type="OrthoDB" id="773336at2759"/>
<feature type="compositionally biased region" description="Low complexity" evidence="11">
    <location>
        <begin position="14"/>
        <end position="28"/>
    </location>
</feature>
<feature type="domain" description="PB1" evidence="12">
    <location>
        <begin position="222"/>
        <end position="319"/>
    </location>
</feature>
<evidence type="ECO:0000256" key="6">
    <source>
        <dbReference type="ARBA" id="ARBA00023015"/>
    </source>
</evidence>
<reference evidence="13" key="1">
    <citation type="journal article" date="2015" name="Nat. Genet.">
        <title>The pineapple genome and the evolution of CAM photosynthesis.</title>
        <authorList>
            <person name="Ming R."/>
            <person name="VanBuren R."/>
            <person name="Wai C.M."/>
            <person name="Tang H."/>
            <person name="Schatz M.C."/>
            <person name="Bowers J.E."/>
            <person name="Lyons E."/>
            <person name="Wang M.L."/>
            <person name="Chen J."/>
            <person name="Biggers E."/>
            <person name="Zhang J."/>
            <person name="Huang L."/>
            <person name="Zhang L."/>
            <person name="Miao W."/>
            <person name="Zhang J."/>
            <person name="Ye Z."/>
            <person name="Miao C."/>
            <person name="Lin Z."/>
            <person name="Wang H."/>
            <person name="Zhou H."/>
            <person name="Yim W.C."/>
            <person name="Priest H.D."/>
            <person name="Zheng C."/>
            <person name="Woodhouse M."/>
            <person name="Edger P.P."/>
            <person name="Guyot R."/>
            <person name="Guo H.B."/>
            <person name="Guo H."/>
            <person name="Zheng G."/>
            <person name="Singh R."/>
            <person name="Sharma A."/>
            <person name="Min X."/>
            <person name="Zheng Y."/>
            <person name="Lee H."/>
            <person name="Gurtowski J."/>
            <person name="Sedlazeck F.J."/>
            <person name="Harkess A."/>
            <person name="McKain M.R."/>
            <person name="Liao Z."/>
            <person name="Fang J."/>
            <person name="Liu J."/>
            <person name="Zhang X."/>
            <person name="Zhang Q."/>
            <person name="Hu W."/>
            <person name="Qin Y."/>
            <person name="Wang K."/>
            <person name="Chen L.Y."/>
            <person name="Shirley N."/>
            <person name="Lin Y.R."/>
            <person name="Liu L.Y."/>
            <person name="Hernandez A.G."/>
            <person name="Wright C.L."/>
            <person name="Bulone V."/>
            <person name="Tuskan G.A."/>
            <person name="Heath K."/>
            <person name="Zee F."/>
            <person name="Moore P.H."/>
            <person name="Sunkar R."/>
            <person name="Leebens-Mack J.H."/>
            <person name="Mockler T."/>
            <person name="Bennetzen J.L."/>
            <person name="Freeling M."/>
            <person name="Sankoff D."/>
            <person name="Paterson A.H."/>
            <person name="Zhu X."/>
            <person name="Yang X."/>
            <person name="Smith J.A."/>
            <person name="Cushman J.C."/>
            <person name="Paull R.E."/>
            <person name="Yu Q."/>
        </authorList>
    </citation>
    <scope>NUCLEOTIDE SEQUENCE [LARGE SCALE GENOMIC DNA]</scope>
    <source>
        <strain evidence="13">cv. F153</strain>
    </source>
</reference>
<evidence type="ECO:0000313" key="14">
    <source>
        <dbReference type="RefSeq" id="XP_020079809.1"/>
    </source>
</evidence>
<name>A0A6P5E9F5_ANACO</name>
<sequence>MRRASGFVGGGAASVGSATAVAPVATGEEAAEERRGEEVEEREGGEEEEEEEEEDEEELELGLSLGAKKKVSSGRGAKWAPRGQGCRILTAKDFPPTAPPRRASPLSSPNSSVSSSSSSSAALAGAGSKRAAAADPVSPEGVGSAHPPSSQMVVGWPPIRAFRMNSLFNLSKESNSELDTSNPKKTTNNNSSGGSSSRNGNNMKSSNGVEDPVKKGPATRNSLFVKVNMVGDPIGRKVDLSAHHSYESLAVSLELMFHKPTTDLGVSIHGLNALKLLDASSEFELTYKDKDGDWMMVGDVPWRLFLNSVERLRIVRRSETSGHAAPRFQPGDLKS</sequence>
<evidence type="ECO:0000256" key="8">
    <source>
        <dbReference type="ARBA" id="ARBA00023242"/>
    </source>
</evidence>
<dbReference type="GO" id="GO:0005634">
    <property type="term" value="C:nucleus"/>
    <property type="evidence" value="ECO:0007669"/>
    <property type="project" value="UniProtKB-SubCell"/>
</dbReference>
<evidence type="ECO:0000256" key="7">
    <source>
        <dbReference type="ARBA" id="ARBA00023163"/>
    </source>
</evidence>
<dbReference type="PANTHER" id="PTHR31734:SF6">
    <property type="entry name" value="AUXIN-RESPONSIVE PROTEIN IAA11"/>
    <property type="match status" value="1"/>
</dbReference>
<comment type="subunit">
    <text evidence="4 10">Homodimers and heterodimers.</text>
</comment>
<dbReference type="Proteomes" id="UP000515123">
    <property type="component" value="Linkage group 25"/>
</dbReference>
<dbReference type="Pfam" id="PF02309">
    <property type="entry name" value="AUX_IAA"/>
    <property type="match status" value="1"/>
</dbReference>
<dbReference type="SUPFAM" id="SSF54277">
    <property type="entry name" value="CAD &amp; PB1 domains"/>
    <property type="match status" value="1"/>
</dbReference>
<proteinExistence type="inferred from homology"/>
<feature type="region of interest" description="Disordered" evidence="11">
    <location>
        <begin position="173"/>
        <end position="217"/>
    </location>
</feature>